<organism evidence="1 2">
    <name type="scientific">Vibrio bivalvicida</name>
    <dbReference type="NCBI Taxonomy" id="1276888"/>
    <lineage>
        <taxon>Bacteria</taxon>
        <taxon>Pseudomonadati</taxon>
        <taxon>Pseudomonadota</taxon>
        <taxon>Gammaproteobacteria</taxon>
        <taxon>Vibrionales</taxon>
        <taxon>Vibrionaceae</taxon>
        <taxon>Vibrio</taxon>
        <taxon>Vibrio oreintalis group</taxon>
    </lineage>
</organism>
<accession>A0ABV4MM63</accession>
<dbReference type="Proteomes" id="UP001569151">
    <property type="component" value="Unassembled WGS sequence"/>
</dbReference>
<evidence type="ECO:0000313" key="2">
    <source>
        <dbReference type="Proteomes" id="UP001569151"/>
    </source>
</evidence>
<evidence type="ECO:0000313" key="1">
    <source>
        <dbReference type="EMBL" id="MEZ8210663.1"/>
    </source>
</evidence>
<protein>
    <submittedName>
        <fullName evidence="1">Uncharacterized protein</fullName>
    </submittedName>
</protein>
<proteinExistence type="predicted"/>
<sequence>MTISARVDEAITKLVAKDFENSLVQLSIAVDATGKRKCSNDGVGKRCKKFILEHEAFIHFIGLNGMLSSTASPMITYANKGDFGQVFYNSIRCALLHEADVSKSIHFVEGPTIGMHDGKVIINDYLLWGLIFSIIGDGANSTEKMANSHQINYHGTELKLNEVWGKIGEIHRITRFSS</sequence>
<name>A0ABV4MM63_9VIBR</name>
<reference evidence="1 2" key="1">
    <citation type="submission" date="2024-06" db="EMBL/GenBank/DDBJ databases">
        <authorList>
            <person name="Steensen K."/>
            <person name="Seneca J."/>
            <person name="Bartlau N."/>
            <person name="Yu A.X."/>
            <person name="Polz M.F."/>
        </authorList>
    </citation>
    <scope>NUCLEOTIDE SEQUENCE [LARGE SCALE GENOMIC DNA]</scope>
    <source>
        <strain evidence="1 2">1F146</strain>
    </source>
</reference>
<gene>
    <name evidence="1" type="ORF">ACED39_17960</name>
</gene>
<dbReference type="RefSeq" id="WP_371719951.1">
    <property type="nucleotide sequence ID" value="NZ_JBGOOF010000035.1"/>
</dbReference>
<keyword evidence="2" id="KW-1185">Reference proteome</keyword>
<dbReference type="EMBL" id="JBGOOS010000032">
    <property type="protein sequence ID" value="MEZ8210663.1"/>
    <property type="molecule type" value="Genomic_DNA"/>
</dbReference>
<comment type="caution">
    <text evidence="1">The sequence shown here is derived from an EMBL/GenBank/DDBJ whole genome shotgun (WGS) entry which is preliminary data.</text>
</comment>